<gene>
    <name evidence="11" type="ORF">GCM10011452_06150</name>
</gene>
<comment type="catalytic activity">
    <reaction evidence="10">
        <text>a (3R)-hydroxyacyl-[ACP] + L-ornithine = a lyso-ornithine lipid + holo-[ACP] + H(+)</text>
        <dbReference type="Rhea" id="RHEA:20633"/>
        <dbReference type="Rhea" id="RHEA-COMP:9685"/>
        <dbReference type="Rhea" id="RHEA-COMP:9945"/>
        <dbReference type="ChEBI" id="CHEBI:15378"/>
        <dbReference type="ChEBI" id="CHEBI:46911"/>
        <dbReference type="ChEBI" id="CHEBI:64479"/>
        <dbReference type="ChEBI" id="CHEBI:78827"/>
        <dbReference type="ChEBI" id="CHEBI:138482"/>
        <dbReference type="EC" id="2.3.2.30"/>
    </reaction>
    <physiologicalReaction direction="left-to-right" evidence="10">
        <dbReference type="Rhea" id="RHEA:20634"/>
    </physiologicalReaction>
</comment>
<organism evidence="11 12">
    <name type="scientific">Gemmobacter lanyuensis</name>
    <dbReference type="NCBI Taxonomy" id="1054497"/>
    <lineage>
        <taxon>Bacteria</taxon>
        <taxon>Pseudomonadati</taxon>
        <taxon>Pseudomonadota</taxon>
        <taxon>Alphaproteobacteria</taxon>
        <taxon>Rhodobacterales</taxon>
        <taxon>Paracoccaceae</taxon>
        <taxon>Gemmobacter</taxon>
    </lineage>
</organism>
<reference evidence="11" key="1">
    <citation type="journal article" date="2014" name="Int. J. Syst. Evol. Microbiol.">
        <title>Complete genome sequence of Corynebacterium casei LMG S-19264T (=DSM 44701T), isolated from a smear-ripened cheese.</title>
        <authorList>
            <consortium name="US DOE Joint Genome Institute (JGI-PGF)"/>
            <person name="Walter F."/>
            <person name="Albersmeier A."/>
            <person name="Kalinowski J."/>
            <person name="Ruckert C."/>
        </authorList>
    </citation>
    <scope>NUCLEOTIDE SEQUENCE</scope>
    <source>
        <strain evidence="11">KCTC 23714</strain>
    </source>
</reference>
<proteinExistence type="inferred from homology"/>
<dbReference type="AlphaFoldDB" id="A0A918INE0"/>
<comment type="similarity">
    <text evidence="6">Belongs to the acetyltransferase family. OlsB subfamily.</text>
</comment>
<dbReference type="RefSeq" id="WP_189632325.1">
    <property type="nucleotide sequence ID" value="NZ_BMYQ01000001.1"/>
</dbReference>
<dbReference type="InterPro" id="IPR052351">
    <property type="entry name" value="Ornithine_N-alpha-AT"/>
</dbReference>
<keyword evidence="4" id="KW-0443">Lipid metabolism</keyword>
<dbReference type="PANTHER" id="PTHR37323:SF1">
    <property type="entry name" value="L-ORNITHINE N(ALPHA)-ACYLTRANSFERASE"/>
    <property type="match status" value="1"/>
</dbReference>
<keyword evidence="3" id="KW-0808">Transferase</keyword>
<evidence type="ECO:0000313" key="11">
    <source>
        <dbReference type="EMBL" id="GGW22528.1"/>
    </source>
</evidence>
<name>A0A918INE0_9RHOB</name>
<dbReference type="EMBL" id="BMYQ01000001">
    <property type="protein sequence ID" value="GGW22528.1"/>
    <property type="molecule type" value="Genomic_DNA"/>
</dbReference>
<dbReference type="GO" id="GO:0043810">
    <property type="term" value="F:ornithine-acyl [acyl carrier protein] N-acyltransferase activity"/>
    <property type="evidence" value="ECO:0007669"/>
    <property type="project" value="UniProtKB-EC"/>
</dbReference>
<evidence type="ECO:0000256" key="2">
    <source>
        <dbReference type="ARBA" id="ARBA00022516"/>
    </source>
</evidence>
<sequence length="245" mass="26861">MEPLQKGRLRARLARTPEDVDRAQALRHLCFKGGPGRDHDAFDDQCDHVLIEDHGSDRLLACYRVLALPDGAQIGNSYSAQFYDLARLTRFEGPVVEMGRFCVAPDQRDPDILRLAWGAMTRLVDALGAGLLFGCASFTGTDAAPHHPAFALLGQAYLAPARWRPQVKAPRVFPFGRLLAQETPDPRRGMMAMPPLLRTYLGMGGWVSDHAVVDLAMNTLHVFTGVEIRAIPAARARALRLVAGG</sequence>
<comment type="function">
    <text evidence="9">Catalyzes the first step in the biosynthesis of ornithine lipids, which are phosphorus-free membrane lipids. Catalyzes the 3-hydroxyacyl-acyl carrier protein-dependent acylation of ornithine to form lyso-ornithine lipid (LOL).</text>
</comment>
<keyword evidence="2" id="KW-0444">Lipid biosynthesis</keyword>
<evidence type="ECO:0000256" key="6">
    <source>
        <dbReference type="ARBA" id="ARBA00038095"/>
    </source>
</evidence>
<evidence type="ECO:0000256" key="7">
    <source>
        <dbReference type="ARBA" id="ARBA00039058"/>
    </source>
</evidence>
<dbReference type="Pfam" id="PF13444">
    <property type="entry name" value="Acetyltransf_5"/>
    <property type="match status" value="1"/>
</dbReference>
<evidence type="ECO:0000256" key="9">
    <source>
        <dbReference type="ARBA" id="ARBA00045724"/>
    </source>
</evidence>
<keyword evidence="5 11" id="KW-0012">Acyltransferase</keyword>
<accession>A0A918INE0</accession>
<comment type="pathway">
    <text evidence="1">Lipid metabolism.</text>
</comment>
<evidence type="ECO:0000256" key="3">
    <source>
        <dbReference type="ARBA" id="ARBA00022679"/>
    </source>
</evidence>
<dbReference type="SUPFAM" id="SSF55729">
    <property type="entry name" value="Acyl-CoA N-acyltransferases (Nat)"/>
    <property type="match status" value="1"/>
</dbReference>
<evidence type="ECO:0000256" key="10">
    <source>
        <dbReference type="ARBA" id="ARBA00047785"/>
    </source>
</evidence>
<dbReference type="Proteomes" id="UP000628984">
    <property type="component" value="Unassembled WGS sequence"/>
</dbReference>
<reference evidence="11" key="2">
    <citation type="submission" date="2020-09" db="EMBL/GenBank/DDBJ databases">
        <authorList>
            <person name="Sun Q."/>
            <person name="Kim S."/>
        </authorList>
    </citation>
    <scope>NUCLEOTIDE SEQUENCE</scope>
    <source>
        <strain evidence="11">KCTC 23714</strain>
    </source>
</reference>
<dbReference type="Gene3D" id="3.40.630.30">
    <property type="match status" value="1"/>
</dbReference>
<dbReference type="EC" id="2.3.2.30" evidence="7"/>
<evidence type="ECO:0000256" key="5">
    <source>
        <dbReference type="ARBA" id="ARBA00023315"/>
    </source>
</evidence>
<evidence type="ECO:0000256" key="1">
    <source>
        <dbReference type="ARBA" id="ARBA00005189"/>
    </source>
</evidence>
<dbReference type="PANTHER" id="PTHR37323">
    <property type="entry name" value="GCN5-RELATED N-ACETYLTRANSFERASE"/>
    <property type="match status" value="1"/>
</dbReference>
<evidence type="ECO:0000256" key="4">
    <source>
        <dbReference type="ARBA" id="ARBA00023098"/>
    </source>
</evidence>
<dbReference type="InterPro" id="IPR016181">
    <property type="entry name" value="Acyl_CoA_acyltransferase"/>
</dbReference>
<evidence type="ECO:0000256" key="8">
    <source>
        <dbReference type="ARBA" id="ARBA00039866"/>
    </source>
</evidence>
<dbReference type="GO" id="GO:0006629">
    <property type="term" value="P:lipid metabolic process"/>
    <property type="evidence" value="ECO:0007669"/>
    <property type="project" value="UniProtKB-KW"/>
</dbReference>
<protein>
    <recommendedName>
        <fullName evidence="8">L-ornithine N(alpha)-acyltransferase</fullName>
        <ecNumber evidence="7">2.3.2.30</ecNumber>
    </recommendedName>
</protein>
<keyword evidence="12" id="KW-1185">Reference proteome</keyword>
<evidence type="ECO:0000313" key="12">
    <source>
        <dbReference type="Proteomes" id="UP000628984"/>
    </source>
</evidence>
<comment type="caution">
    <text evidence="11">The sequence shown here is derived from an EMBL/GenBank/DDBJ whole genome shotgun (WGS) entry which is preliminary data.</text>
</comment>